<dbReference type="GO" id="GO:0016746">
    <property type="term" value="F:acyltransferase activity"/>
    <property type="evidence" value="ECO:0007669"/>
    <property type="project" value="UniProtKB-KW"/>
</dbReference>
<dbReference type="SUPFAM" id="SSF55729">
    <property type="entry name" value="Acyl-CoA N-acyltransferases (Nat)"/>
    <property type="match status" value="1"/>
</dbReference>
<accession>A0ABU6N707</accession>
<feature type="domain" description="N-acetyltransferase" evidence="1">
    <location>
        <begin position="131"/>
        <end position="270"/>
    </location>
</feature>
<dbReference type="RefSeq" id="WP_327966918.1">
    <property type="nucleotide sequence ID" value="NZ_JARMQG010000062.1"/>
</dbReference>
<dbReference type="EMBL" id="JARMQG010000062">
    <property type="protein sequence ID" value="MED3562007.1"/>
    <property type="molecule type" value="Genomic_DNA"/>
</dbReference>
<dbReference type="PROSITE" id="PS51186">
    <property type="entry name" value="GNAT"/>
    <property type="match status" value="1"/>
</dbReference>
<keyword evidence="3" id="KW-1185">Reference proteome</keyword>
<evidence type="ECO:0000259" key="1">
    <source>
        <dbReference type="PROSITE" id="PS51186"/>
    </source>
</evidence>
<gene>
    <name evidence="2" type="ORF">P4447_05715</name>
</gene>
<protein>
    <submittedName>
        <fullName evidence="2">GNAT family N-acetyltransferase</fullName>
        <ecNumber evidence="2">2.3.1.-</ecNumber>
    </submittedName>
</protein>
<dbReference type="Proteomes" id="UP001330749">
    <property type="component" value="Unassembled WGS sequence"/>
</dbReference>
<evidence type="ECO:0000313" key="2">
    <source>
        <dbReference type="EMBL" id="MED3562007.1"/>
    </source>
</evidence>
<proteinExistence type="predicted"/>
<sequence length="276" mass="31729">MVNYVISGLLGVFLLNLQEIIKLDFAYLDTFTTRTDTSWGTLFCNENQPIYYDANHAHIDRECEHPQLVIDEVKGFYQSRNIVPRFYIYNLEDQQNLIAQLKLNHFGFEELIGPVQLWDQQILKIETSEEISIELVTTENYSEALHIECSIKEFGGKAVREKAFEVEFNHPSYVHYLLRYNGIASSTACIFIGDNQARMESVATLEEYRGKGLIGNLIHYIQVVVAKKGLDNLWVFPINGKIEKVYQKYGFKTVAKLKMGHAFLGGKSVKEIRGEE</sequence>
<keyword evidence="2" id="KW-0012">Acyltransferase</keyword>
<keyword evidence="2" id="KW-0808">Transferase</keyword>
<reference evidence="2 3" key="1">
    <citation type="submission" date="2023-03" db="EMBL/GenBank/DDBJ databases">
        <title>Bacillus Genome Sequencing.</title>
        <authorList>
            <person name="Dunlap C."/>
        </authorList>
    </citation>
    <scope>NUCLEOTIDE SEQUENCE [LARGE SCALE GENOMIC DNA]</scope>
    <source>
        <strain evidence="2 3">B-14544</strain>
    </source>
</reference>
<dbReference type="InterPro" id="IPR016181">
    <property type="entry name" value="Acyl_CoA_acyltransferase"/>
</dbReference>
<dbReference type="EC" id="2.3.1.-" evidence="2"/>
<comment type="caution">
    <text evidence="2">The sequence shown here is derived from an EMBL/GenBank/DDBJ whole genome shotgun (WGS) entry which is preliminary data.</text>
</comment>
<dbReference type="Pfam" id="PF00583">
    <property type="entry name" value="Acetyltransf_1"/>
    <property type="match status" value="1"/>
</dbReference>
<evidence type="ECO:0000313" key="3">
    <source>
        <dbReference type="Proteomes" id="UP001330749"/>
    </source>
</evidence>
<dbReference type="InterPro" id="IPR000182">
    <property type="entry name" value="GNAT_dom"/>
</dbReference>
<dbReference type="Gene3D" id="3.40.630.30">
    <property type="match status" value="1"/>
</dbReference>
<organism evidence="2 3">
    <name type="scientific">Bacillus xiapuensis</name>
    <dbReference type="NCBI Taxonomy" id="2014075"/>
    <lineage>
        <taxon>Bacteria</taxon>
        <taxon>Bacillati</taxon>
        <taxon>Bacillota</taxon>
        <taxon>Bacilli</taxon>
        <taxon>Bacillales</taxon>
        <taxon>Bacillaceae</taxon>
        <taxon>Bacillus</taxon>
    </lineage>
</organism>
<name>A0ABU6N707_9BACI</name>